<dbReference type="PANTHER" id="PTHR35526">
    <property type="entry name" value="ANTI-SIGMA-F FACTOR RSBW-RELATED"/>
    <property type="match status" value="1"/>
</dbReference>
<gene>
    <name evidence="3" type="ORF">M2283_008311</name>
</gene>
<dbReference type="InterPro" id="IPR036890">
    <property type="entry name" value="HATPase_C_sf"/>
</dbReference>
<reference evidence="3 4" key="1">
    <citation type="submission" date="2023-04" db="EMBL/GenBank/DDBJ databases">
        <title>Forest soil microbial communities from Buena Vista Peninsula, Colon Province, Panama.</title>
        <authorList>
            <person name="Bouskill N."/>
        </authorList>
    </citation>
    <scope>NUCLEOTIDE SEQUENCE [LARGE SCALE GENOMIC DNA]</scope>
    <source>
        <strain evidence="3 4">GGS1</strain>
    </source>
</reference>
<keyword evidence="1" id="KW-0418">Kinase</keyword>
<dbReference type="SUPFAM" id="SSF55874">
    <property type="entry name" value="ATPase domain of HSP90 chaperone/DNA topoisomerase II/histidine kinase"/>
    <property type="match status" value="1"/>
</dbReference>
<dbReference type="InterPro" id="IPR050267">
    <property type="entry name" value="Anti-sigma-factor_SerPK"/>
</dbReference>
<dbReference type="InterPro" id="IPR003594">
    <property type="entry name" value="HATPase_dom"/>
</dbReference>
<protein>
    <submittedName>
        <fullName evidence="3">Anti-sigma regulatory factor (Ser/Thr protein kinase)</fullName>
    </submittedName>
</protein>
<organism evidence="3 4">
    <name type="scientific">Streptomyces pseudovenezuelae</name>
    <dbReference type="NCBI Taxonomy" id="67350"/>
    <lineage>
        <taxon>Bacteria</taxon>
        <taxon>Bacillati</taxon>
        <taxon>Actinomycetota</taxon>
        <taxon>Actinomycetes</taxon>
        <taxon>Kitasatosporales</taxon>
        <taxon>Streptomycetaceae</taxon>
        <taxon>Streptomyces</taxon>
        <taxon>Streptomyces aurantiacus group</taxon>
    </lineage>
</organism>
<dbReference type="CDD" id="cd16936">
    <property type="entry name" value="HATPase_RsbW-like"/>
    <property type="match status" value="1"/>
</dbReference>
<evidence type="ECO:0000259" key="2">
    <source>
        <dbReference type="Pfam" id="PF13581"/>
    </source>
</evidence>
<sequence length="179" mass="19295">MCKEHSIEFPQFAQEWREMEPWPNCGPGERVSAEPAGRAVDPESRSAAAWMPVPPVVRPAEARRAVERAVAARCRATRTRCDKDALGDALLVVSELTTNAIRHGGGVTGFRVDVVEPGVRVSVCDRSDELPVAGDPFDSAGRRRVGGRGWPIVCRLARDVRVSELPAGGKCITAVVALT</sequence>
<evidence type="ECO:0000313" key="3">
    <source>
        <dbReference type="EMBL" id="MDH6220969.1"/>
    </source>
</evidence>
<proteinExistence type="predicted"/>
<dbReference type="PANTHER" id="PTHR35526:SF3">
    <property type="entry name" value="ANTI-SIGMA-F FACTOR RSBW"/>
    <property type="match status" value="1"/>
</dbReference>
<dbReference type="Pfam" id="PF13581">
    <property type="entry name" value="HATPase_c_2"/>
    <property type="match status" value="1"/>
</dbReference>
<keyword evidence="1" id="KW-0808">Transferase</keyword>
<evidence type="ECO:0000256" key="1">
    <source>
        <dbReference type="ARBA" id="ARBA00022527"/>
    </source>
</evidence>
<keyword evidence="4" id="KW-1185">Reference proteome</keyword>
<dbReference type="Gene3D" id="3.30.565.10">
    <property type="entry name" value="Histidine kinase-like ATPase, C-terminal domain"/>
    <property type="match status" value="1"/>
</dbReference>
<accession>A0ABT6LYQ6</accession>
<feature type="domain" description="Histidine kinase/HSP90-like ATPase" evidence="2">
    <location>
        <begin position="67"/>
        <end position="174"/>
    </location>
</feature>
<dbReference type="Proteomes" id="UP001160499">
    <property type="component" value="Unassembled WGS sequence"/>
</dbReference>
<evidence type="ECO:0000313" key="4">
    <source>
        <dbReference type="Proteomes" id="UP001160499"/>
    </source>
</evidence>
<comment type="caution">
    <text evidence="3">The sequence shown here is derived from an EMBL/GenBank/DDBJ whole genome shotgun (WGS) entry which is preliminary data.</text>
</comment>
<keyword evidence="1" id="KW-0723">Serine/threonine-protein kinase</keyword>
<dbReference type="EMBL" id="JARXVH010000019">
    <property type="protein sequence ID" value="MDH6220969.1"/>
    <property type="molecule type" value="Genomic_DNA"/>
</dbReference>
<name>A0ABT6LYQ6_9ACTN</name>